<sequence length="82" mass="9195">MSTKPITITVDEAAHAYAQQQVQAGRARSVSSFFNQAALHQMEEDRRADLAWQEAVERAHQDPAVTHRAQRRAAKARELLNG</sequence>
<dbReference type="EMBL" id="FNFB01000028">
    <property type="protein sequence ID" value="SDL75506.1"/>
    <property type="molecule type" value="Genomic_DNA"/>
</dbReference>
<dbReference type="STRING" id="683260.SAMN05421874_128105"/>
<protein>
    <submittedName>
        <fullName evidence="2">Uncharacterized protein</fullName>
    </submittedName>
</protein>
<feature type="region of interest" description="Disordered" evidence="1">
    <location>
        <begin position="61"/>
        <end position="82"/>
    </location>
</feature>
<dbReference type="RefSeq" id="WP_090772156.1">
    <property type="nucleotide sequence ID" value="NZ_FNFB01000028.1"/>
</dbReference>
<evidence type="ECO:0000256" key="1">
    <source>
        <dbReference type="SAM" id="MobiDB-lite"/>
    </source>
</evidence>
<accession>A0A1G9MMJ2</accession>
<name>A0A1G9MMJ2_9ACTN</name>
<proteinExistence type="predicted"/>
<organism evidence="2 3">
    <name type="scientific">Nonomuraea maritima</name>
    <dbReference type="NCBI Taxonomy" id="683260"/>
    <lineage>
        <taxon>Bacteria</taxon>
        <taxon>Bacillati</taxon>
        <taxon>Actinomycetota</taxon>
        <taxon>Actinomycetes</taxon>
        <taxon>Streptosporangiales</taxon>
        <taxon>Streptosporangiaceae</taxon>
        <taxon>Nonomuraea</taxon>
    </lineage>
</organism>
<keyword evidence="3" id="KW-1185">Reference proteome</keyword>
<gene>
    <name evidence="2" type="ORF">SAMN05421874_128105</name>
</gene>
<evidence type="ECO:0000313" key="2">
    <source>
        <dbReference type="EMBL" id="SDL75506.1"/>
    </source>
</evidence>
<reference evidence="2 3" key="1">
    <citation type="submission" date="2016-10" db="EMBL/GenBank/DDBJ databases">
        <authorList>
            <person name="de Groot N.N."/>
        </authorList>
    </citation>
    <scope>NUCLEOTIDE SEQUENCE [LARGE SCALE GENOMIC DNA]</scope>
    <source>
        <strain evidence="2 3">CGMCC 4.5681</strain>
    </source>
</reference>
<dbReference type="Proteomes" id="UP000198683">
    <property type="component" value="Unassembled WGS sequence"/>
</dbReference>
<dbReference type="AlphaFoldDB" id="A0A1G9MMJ2"/>
<evidence type="ECO:0000313" key="3">
    <source>
        <dbReference type="Proteomes" id="UP000198683"/>
    </source>
</evidence>